<name>A0A1J1IAZ4_9DIPT</name>
<gene>
    <name evidence="1" type="ORF">CLUMA_CG010797</name>
</gene>
<protein>
    <submittedName>
        <fullName evidence="1">CLUMA_CG010797, isoform A</fullName>
    </submittedName>
</protein>
<dbReference type="EMBL" id="CVRI01000047">
    <property type="protein sequence ID" value="CRK97408.1"/>
    <property type="molecule type" value="Genomic_DNA"/>
</dbReference>
<sequence length="180" mass="19670">MCGFSFAAVTILSIAHQMIPFTSTAASAFTTVLLSLLIHVFAPHHIVFPPTQVFSFIHCLAVENPQNYSPKILRSKANSPSLDPQCKQLFSFTDNLLAYLECERLSHKRAGVEFEERFHSEQCGPYSMLGNGARFLGPSAAGNAAGSNNSQQHQTQLGRGVWPTATAFQTNGGECEYQES</sequence>
<accession>A0A1J1IAZ4</accession>
<keyword evidence="2" id="KW-1185">Reference proteome</keyword>
<evidence type="ECO:0000313" key="1">
    <source>
        <dbReference type="EMBL" id="CRK97408.1"/>
    </source>
</evidence>
<reference evidence="1 2" key="1">
    <citation type="submission" date="2015-04" db="EMBL/GenBank/DDBJ databases">
        <authorList>
            <person name="Syromyatnikov M.Y."/>
            <person name="Popov V.N."/>
        </authorList>
    </citation>
    <scope>NUCLEOTIDE SEQUENCE [LARGE SCALE GENOMIC DNA]</scope>
</reference>
<proteinExistence type="predicted"/>
<organism evidence="1 2">
    <name type="scientific">Clunio marinus</name>
    <dbReference type="NCBI Taxonomy" id="568069"/>
    <lineage>
        <taxon>Eukaryota</taxon>
        <taxon>Metazoa</taxon>
        <taxon>Ecdysozoa</taxon>
        <taxon>Arthropoda</taxon>
        <taxon>Hexapoda</taxon>
        <taxon>Insecta</taxon>
        <taxon>Pterygota</taxon>
        <taxon>Neoptera</taxon>
        <taxon>Endopterygota</taxon>
        <taxon>Diptera</taxon>
        <taxon>Nematocera</taxon>
        <taxon>Chironomoidea</taxon>
        <taxon>Chironomidae</taxon>
        <taxon>Clunio</taxon>
    </lineage>
</organism>
<evidence type="ECO:0000313" key="2">
    <source>
        <dbReference type="Proteomes" id="UP000183832"/>
    </source>
</evidence>
<dbReference type="AlphaFoldDB" id="A0A1J1IAZ4"/>
<dbReference type="Proteomes" id="UP000183832">
    <property type="component" value="Unassembled WGS sequence"/>
</dbReference>